<dbReference type="InterPro" id="IPR029057">
    <property type="entry name" value="PRTase-like"/>
</dbReference>
<dbReference type="InterPro" id="IPR005764">
    <property type="entry name" value="Ade_phspho_trans"/>
</dbReference>
<evidence type="ECO:0000256" key="7">
    <source>
        <dbReference type="ARBA" id="ARBA00011893"/>
    </source>
</evidence>
<dbReference type="Pfam" id="PF00156">
    <property type="entry name" value="Pribosyltran"/>
    <property type="match status" value="1"/>
</dbReference>
<evidence type="ECO:0000313" key="14">
    <source>
        <dbReference type="EMBL" id="SFS11099.1"/>
    </source>
</evidence>
<evidence type="ECO:0000256" key="1">
    <source>
        <dbReference type="ARBA" id="ARBA00000868"/>
    </source>
</evidence>
<evidence type="ECO:0000256" key="12">
    <source>
        <dbReference type="HAMAP-Rule" id="MF_00004"/>
    </source>
</evidence>
<reference evidence="14 15" key="1">
    <citation type="submission" date="2016-10" db="EMBL/GenBank/DDBJ databases">
        <authorList>
            <person name="Varghese N."/>
            <person name="Submissions S."/>
        </authorList>
    </citation>
    <scope>NUCLEOTIDE SEQUENCE [LARGE SCALE GENOMIC DNA]</scope>
    <source>
        <strain evidence="14 15">IAM 15147</strain>
    </source>
</reference>
<dbReference type="NCBIfam" id="NF002636">
    <property type="entry name" value="PRK02304.1-5"/>
    <property type="match status" value="1"/>
</dbReference>
<dbReference type="CDD" id="cd06223">
    <property type="entry name" value="PRTases_typeI"/>
    <property type="match status" value="1"/>
</dbReference>
<comment type="subunit">
    <text evidence="6 12">Homodimer.</text>
</comment>
<dbReference type="GO" id="GO:0003999">
    <property type="term" value="F:adenine phosphoribosyltransferase activity"/>
    <property type="evidence" value="ECO:0007669"/>
    <property type="project" value="UniProtKB-UniRule"/>
</dbReference>
<keyword evidence="11 12" id="KW-0660">Purine salvage</keyword>
<evidence type="ECO:0000256" key="6">
    <source>
        <dbReference type="ARBA" id="ARBA00011738"/>
    </source>
</evidence>
<feature type="domain" description="Phosphoribosyltransferase" evidence="13">
    <location>
        <begin position="57"/>
        <end position="160"/>
    </location>
</feature>
<evidence type="ECO:0000256" key="5">
    <source>
        <dbReference type="ARBA" id="ARBA00008391"/>
    </source>
</evidence>
<name>A0AA94HMI7_9MICO</name>
<organism evidence="14 15">
    <name type="scientific">Agrococcus baldri</name>
    <dbReference type="NCBI Taxonomy" id="153730"/>
    <lineage>
        <taxon>Bacteria</taxon>
        <taxon>Bacillati</taxon>
        <taxon>Actinomycetota</taxon>
        <taxon>Actinomycetes</taxon>
        <taxon>Micrococcales</taxon>
        <taxon>Microbacteriaceae</taxon>
        <taxon>Agrococcus</taxon>
    </lineage>
</organism>
<dbReference type="GO" id="GO:0044209">
    <property type="term" value="P:AMP salvage"/>
    <property type="evidence" value="ECO:0007669"/>
    <property type="project" value="UniProtKB-UniRule"/>
</dbReference>
<keyword evidence="8 12" id="KW-0963">Cytoplasm</keyword>
<evidence type="ECO:0000256" key="8">
    <source>
        <dbReference type="ARBA" id="ARBA00022490"/>
    </source>
</evidence>
<comment type="similarity">
    <text evidence="5 12">Belongs to the purine/pyrimidine phosphoribosyltransferase family.</text>
</comment>
<evidence type="ECO:0000256" key="11">
    <source>
        <dbReference type="ARBA" id="ARBA00022726"/>
    </source>
</evidence>
<proteinExistence type="inferred from homology"/>
<dbReference type="HAMAP" id="MF_00004">
    <property type="entry name" value="Aden_phosphoribosyltr"/>
    <property type="match status" value="1"/>
</dbReference>
<evidence type="ECO:0000256" key="9">
    <source>
        <dbReference type="ARBA" id="ARBA00022676"/>
    </source>
</evidence>
<comment type="caution">
    <text evidence="14">The sequence shown here is derived from an EMBL/GenBank/DDBJ whole genome shotgun (WGS) entry which is preliminary data.</text>
</comment>
<protein>
    <recommendedName>
        <fullName evidence="7 12">Adenine phosphoribosyltransferase</fullName>
        <shortName evidence="12">APRT</shortName>
        <ecNumber evidence="7 12">2.4.2.7</ecNumber>
    </recommendedName>
</protein>
<dbReference type="GO" id="GO:0006166">
    <property type="term" value="P:purine ribonucleoside salvage"/>
    <property type="evidence" value="ECO:0007669"/>
    <property type="project" value="UniProtKB-KW"/>
</dbReference>
<evidence type="ECO:0000313" key="15">
    <source>
        <dbReference type="Proteomes" id="UP000198506"/>
    </source>
</evidence>
<dbReference type="Gene3D" id="3.40.50.2020">
    <property type="match status" value="1"/>
</dbReference>
<dbReference type="AlphaFoldDB" id="A0AA94HMI7"/>
<evidence type="ECO:0000256" key="2">
    <source>
        <dbReference type="ARBA" id="ARBA00003968"/>
    </source>
</evidence>
<dbReference type="GO" id="GO:0016208">
    <property type="term" value="F:AMP binding"/>
    <property type="evidence" value="ECO:0007669"/>
    <property type="project" value="TreeGrafter"/>
</dbReference>
<dbReference type="GO" id="GO:0002055">
    <property type="term" value="F:adenine binding"/>
    <property type="evidence" value="ECO:0007669"/>
    <property type="project" value="TreeGrafter"/>
</dbReference>
<evidence type="ECO:0000256" key="4">
    <source>
        <dbReference type="ARBA" id="ARBA00004659"/>
    </source>
</evidence>
<dbReference type="EC" id="2.4.2.7" evidence="7 12"/>
<dbReference type="SUPFAM" id="SSF53271">
    <property type="entry name" value="PRTase-like"/>
    <property type="match status" value="1"/>
</dbReference>
<accession>A0AA94HMI7</accession>
<dbReference type="GO" id="GO:0006168">
    <property type="term" value="P:adenine salvage"/>
    <property type="evidence" value="ECO:0007669"/>
    <property type="project" value="InterPro"/>
</dbReference>
<dbReference type="PANTHER" id="PTHR32315">
    <property type="entry name" value="ADENINE PHOSPHORIBOSYLTRANSFERASE"/>
    <property type="match status" value="1"/>
</dbReference>
<comment type="subcellular location">
    <subcellularLocation>
        <location evidence="3 12">Cytoplasm</location>
    </subcellularLocation>
</comment>
<dbReference type="GO" id="GO:0005737">
    <property type="term" value="C:cytoplasm"/>
    <property type="evidence" value="ECO:0007669"/>
    <property type="project" value="UniProtKB-SubCell"/>
</dbReference>
<comment type="function">
    <text evidence="2 12">Catalyzes a salvage reaction resulting in the formation of AMP, that is energically less costly than de novo synthesis.</text>
</comment>
<dbReference type="InterPro" id="IPR000836">
    <property type="entry name" value="PRTase_dom"/>
</dbReference>
<evidence type="ECO:0000259" key="13">
    <source>
        <dbReference type="Pfam" id="PF00156"/>
    </source>
</evidence>
<evidence type="ECO:0000256" key="3">
    <source>
        <dbReference type="ARBA" id="ARBA00004496"/>
    </source>
</evidence>
<keyword evidence="9 12" id="KW-0328">Glycosyltransferase</keyword>
<keyword evidence="15" id="KW-1185">Reference proteome</keyword>
<dbReference type="FunFam" id="3.40.50.2020:FF:000004">
    <property type="entry name" value="Adenine phosphoribosyltransferase"/>
    <property type="match status" value="1"/>
</dbReference>
<gene>
    <name evidence="12" type="primary">apt</name>
    <name evidence="14" type="ORF">SAMN04487783_1515</name>
</gene>
<comment type="pathway">
    <text evidence="4 12">Purine metabolism; AMP biosynthesis via salvage pathway; AMP from adenine: step 1/1.</text>
</comment>
<dbReference type="PANTHER" id="PTHR32315:SF3">
    <property type="entry name" value="ADENINE PHOSPHORIBOSYLTRANSFERASE"/>
    <property type="match status" value="1"/>
</dbReference>
<evidence type="ECO:0000256" key="10">
    <source>
        <dbReference type="ARBA" id="ARBA00022679"/>
    </source>
</evidence>
<dbReference type="EMBL" id="FOZN01000002">
    <property type="protein sequence ID" value="SFS11099.1"/>
    <property type="molecule type" value="Genomic_DNA"/>
</dbReference>
<sequence length="180" mass="18235">MPTPSPAPFTDSARLARAESLIALTPDFPQPGILFRDIGPMLTDADALAAVTQALAAPFEGGFDLVAGVEARGFLLAGTVAATTRTGLLPIRKAGKTPRPSASVDYALEYGIATIEAAGDLTGRRVLLVDDVLATGGTLRAAVSLVEQLGGTVAGVAVVLELTELGGRAAVPSTHAVFAT</sequence>
<dbReference type="RefSeq" id="WP_092917376.1">
    <property type="nucleotide sequence ID" value="NZ_FOZN01000002.1"/>
</dbReference>
<comment type="catalytic activity">
    <reaction evidence="1 12">
        <text>AMP + diphosphate = 5-phospho-alpha-D-ribose 1-diphosphate + adenine</text>
        <dbReference type="Rhea" id="RHEA:16609"/>
        <dbReference type="ChEBI" id="CHEBI:16708"/>
        <dbReference type="ChEBI" id="CHEBI:33019"/>
        <dbReference type="ChEBI" id="CHEBI:58017"/>
        <dbReference type="ChEBI" id="CHEBI:456215"/>
        <dbReference type="EC" id="2.4.2.7"/>
    </reaction>
</comment>
<dbReference type="InterPro" id="IPR050054">
    <property type="entry name" value="UPRTase/APRTase"/>
</dbReference>
<keyword evidence="10 12" id="KW-0808">Transferase</keyword>
<dbReference type="Proteomes" id="UP000198506">
    <property type="component" value="Unassembled WGS sequence"/>
</dbReference>